<dbReference type="Proteomes" id="UP000490980">
    <property type="component" value="Unassembled WGS sequence"/>
</dbReference>
<dbReference type="InterPro" id="IPR025240">
    <property type="entry name" value="DUF4189"/>
</dbReference>
<dbReference type="Pfam" id="PF13827">
    <property type="entry name" value="DUF4189"/>
    <property type="match status" value="1"/>
</dbReference>
<gene>
    <name evidence="2" type="ORF">HBF25_17935</name>
</gene>
<reference evidence="2 3" key="1">
    <citation type="submission" date="2020-03" db="EMBL/GenBank/DDBJ databases">
        <authorList>
            <person name="Lai Q."/>
        </authorList>
    </citation>
    <scope>NUCLEOTIDE SEQUENCE [LARGE SCALE GENOMIC DNA]</scope>
    <source>
        <strain evidence="2 3">CCUG 25036</strain>
    </source>
</reference>
<organism evidence="2 3">
    <name type="scientific">Luteibacter anthropi</name>
    <dbReference type="NCBI Taxonomy" id="564369"/>
    <lineage>
        <taxon>Bacteria</taxon>
        <taxon>Pseudomonadati</taxon>
        <taxon>Pseudomonadota</taxon>
        <taxon>Gammaproteobacteria</taxon>
        <taxon>Lysobacterales</taxon>
        <taxon>Rhodanobacteraceae</taxon>
        <taxon>Luteibacter</taxon>
    </lineage>
</organism>
<evidence type="ECO:0000313" key="2">
    <source>
        <dbReference type="EMBL" id="NII08269.1"/>
    </source>
</evidence>
<feature type="domain" description="DUF4189" evidence="1">
    <location>
        <begin position="173"/>
        <end position="265"/>
    </location>
</feature>
<evidence type="ECO:0000259" key="1">
    <source>
        <dbReference type="Pfam" id="PF13827"/>
    </source>
</evidence>
<protein>
    <submittedName>
        <fullName evidence="2">DUF4189 domain-containing protein</fullName>
    </submittedName>
</protein>
<comment type="caution">
    <text evidence="2">The sequence shown here is derived from an EMBL/GenBank/DDBJ whole genome shotgun (WGS) entry which is preliminary data.</text>
</comment>
<dbReference type="EMBL" id="JAARLZ010000011">
    <property type="protein sequence ID" value="NII08269.1"/>
    <property type="molecule type" value="Genomic_DNA"/>
</dbReference>
<sequence length="269" mass="28927">MLTFAASNATAPAEVNSATPKGSRLIAFVSSGDQPDADAVAIFEGNTDKAGSRYRTLIAFGKKNGVFQQDFTSDKLIACSLCSQFHDDPFRPRHVKVTQGHIHIDQFDSGEKPSSTIIDLNRQNGVWHVTSATRNTVVAGREDERKEDLRLPPSGLAKDMDARWSIPVFLNTIVVNKNTGKFSFIHRSPNEQAVWESLKGECMKDDCTVLVQQGDGCISLVKDAAGRSYGGSVSDTDDEKGAAARAIAACQSGGGNACKEVRTDCSKGI</sequence>
<dbReference type="RefSeq" id="WP_166950844.1">
    <property type="nucleotide sequence ID" value="NZ_JAARLZ010000011.1"/>
</dbReference>
<proteinExistence type="predicted"/>
<accession>A0A7X5ZJX1</accession>
<keyword evidence="3" id="KW-1185">Reference proteome</keyword>
<dbReference type="AlphaFoldDB" id="A0A7X5ZJX1"/>
<evidence type="ECO:0000313" key="3">
    <source>
        <dbReference type="Proteomes" id="UP000490980"/>
    </source>
</evidence>
<name>A0A7X5ZJX1_9GAMM</name>